<dbReference type="SUPFAM" id="SSF52743">
    <property type="entry name" value="Subtilisin-like"/>
    <property type="match status" value="1"/>
</dbReference>
<dbReference type="SUPFAM" id="SSF54897">
    <property type="entry name" value="Protease propeptides/inhibitors"/>
    <property type="match status" value="1"/>
</dbReference>
<dbReference type="PANTHER" id="PTHR14218">
    <property type="entry name" value="PROTEASE S8 TRIPEPTIDYL PEPTIDASE I CLN2"/>
    <property type="match status" value="1"/>
</dbReference>
<keyword evidence="8 16" id="KW-0732">Signal</keyword>
<accession>A0A0D2B4J9</accession>
<evidence type="ECO:0000256" key="12">
    <source>
        <dbReference type="ARBA" id="ARBA00023026"/>
    </source>
</evidence>
<dbReference type="RefSeq" id="XP_016234079.1">
    <property type="nucleotide sequence ID" value="XM_016380977.1"/>
</dbReference>
<evidence type="ECO:0000256" key="4">
    <source>
        <dbReference type="ARBA" id="ARBA00012462"/>
    </source>
</evidence>
<dbReference type="InterPro" id="IPR030400">
    <property type="entry name" value="Sedolisin_dom"/>
</dbReference>
<keyword evidence="9 15" id="KW-0378">Hydrolase</keyword>
<evidence type="ECO:0000313" key="19">
    <source>
        <dbReference type="Proteomes" id="UP000053328"/>
    </source>
</evidence>
<keyword evidence="5" id="KW-0964">Secreted</keyword>
<feature type="binding site" evidence="15">
    <location>
        <position position="577"/>
    </location>
    <ligand>
        <name>Ca(2+)</name>
        <dbReference type="ChEBI" id="CHEBI:29108"/>
    </ligand>
</feature>
<feature type="binding site" evidence="15">
    <location>
        <position position="575"/>
    </location>
    <ligand>
        <name>Ca(2+)</name>
        <dbReference type="ChEBI" id="CHEBI:29108"/>
    </ligand>
</feature>
<evidence type="ECO:0000256" key="10">
    <source>
        <dbReference type="ARBA" id="ARBA00022825"/>
    </source>
</evidence>
<dbReference type="HOGENOM" id="CLU_013783_3_0_1"/>
<dbReference type="GeneID" id="27333726"/>
<keyword evidence="19" id="KW-1185">Reference proteome</keyword>
<keyword evidence="12" id="KW-0843">Virulence</keyword>
<gene>
    <name evidence="18" type="ORF">PV08_06643</name>
</gene>
<dbReference type="Gene3D" id="3.40.50.200">
    <property type="entry name" value="Peptidase S8/S53 domain"/>
    <property type="match status" value="1"/>
</dbReference>
<dbReference type="GO" id="GO:0008240">
    <property type="term" value="F:tripeptidyl-peptidase activity"/>
    <property type="evidence" value="ECO:0007669"/>
    <property type="project" value="UniProtKB-EC"/>
</dbReference>
<dbReference type="EMBL" id="KN847496">
    <property type="protein sequence ID" value="KIW13863.1"/>
    <property type="molecule type" value="Genomic_DNA"/>
</dbReference>
<dbReference type="InterPro" id="IPR050819">
    <property type="entry name" value="Tripeptidyl-peptidase_I"/>
</dbReference>
<keyword evidence="13" id="KW-0865">Zymogen</keyword>
<evidence type="ECO:0000256" key="8">
    <source>
        <dbReference type="ARBA" id="ARBA00022729"/>
    </source>
</evidence>
<dbReference type="GO" id="GO:0046872">
    <property type="term" value="F:metal ion binding"/>
    <property type="evidence" value="ECO:0007669"/>
    <property type="project" value="UniProtKB-UniRule"/>
</dbReference>
<dbReference type="PROSITE" id="PS51695">
    <property type="entry name" value="SEDOLISIN"/>
    <property type="match status" value="1"/>
</dbReference>
<dbReference type="CDD" id="cd04056">
    <property type="entry name" value="Peptidases_S53"/>
    <property type="match status" value="1"/>
</dbReference>
<feature type="active site" description="Charge relay system" evidence="15">
    <location>
        <position position="514"/>
    </location>
</feature>
<proteinExistence type="predicted"/>
<feature type="binding site" evidence="15">
    <location>
        <position position="556"/>
    </location>
    <ligand>
        <name>Ca(2+)</name>
        <dbReference type="ChEBI" id="CHEBI:29108"/>
    </ligand>
</feature>
<evidence type="ECO:0000256" key="16">
    <source>
        <dbReference type="SAM" id="SignalP"/>
    </source>
</evidence>
<sequence length="612" mass="66404">MYTSVLALLALFQSALSSPLNPRFEYAVKESINVPPKWSVAGNPHPFHLLKLNIGLQPSNFDLLEQHLFEVSDPSHHRYGQHLSQQQVHDLVSPTDETLESIQDWLSENDIDSSHIQFNAARDWITLTLPVAQIERLLDTKYSVYRHEDGTKLVRTTSWSLPRSLHDHITTIQPTTAFLRANPKGETVLTIPTEIDLAELTAAANSTSLNQVCNFAGMTTKCLRTLYNTVNYTPQSVKNNSIGFTNYLGQVSNRSDAKLYLQNFRPEAINSSYALKQVSIDGGPVDNATAGAGVEGNLDLETILGLVYPTPVTAYSTGGMPPFDPDAFTAENTNEPYLTWVLWMRDQDPASLPSVVSTSYGDDEQTVPQTYAKQVCNQFAALGAQGISLLFSSGDYGVGGNDSCVSNDGKNTTTFLPAFPASCPYVTTVGGTRGYPEQVAFDPANGYASGSGFSNYFARPSWQDTAVERYLDTLGDKFNGLYNSSGRAYPDISAQSYRYIVFFNASVRTVDGTSCAAPTMASIFSLVNDALVAKGKSPMGWLNPWLYQEGFAAFTDVVNGTSVGCDGPGFGAATGWDVASGFGTPDFEKILDVLGIGSGESGVSSKRRDVFS</sequence>
<feature type="domain" description="Peptidase S53" evidence="17">
    <location>
        <begin position="217"/>
        <end position="597"/>
    </location>
</feature>
<protein>
    <recommendedName>
        <fullName evidence="4">tripeptidyl-peptidase II</fullName>
        <ecNumber evidence="4">3.4.14.10</ecNumber>
    </recommendedName>
</protein>
<evidence type="ECO:0000256" key="14">
    <source>
        <dbReference type="ARBA" id="ARBA00023180"/>
    </source>
</evidence>
<dbReference type="GO" id="GO:0004252">
    <property type="term" value="F:serine-type endopeptidase activity"/>
    <property type="evidence" value="ECO:0007669"/>
    <property type="project" value="UniProtKB-UniRule"/>
</dbReference>
<keyword evidence="6 15" id="KW-0645">Protease</keyword>
<keyword evidence="14" id="KW-0325">Glycoprotein</keyword>
<dbReference type="STRING" id="91928.A0A0D2B4J9"/>
<feature type="chain" id="PRO_5002238847" description="tripeptidyl-peptidase II" evidence="16">
    <location>
        <begin position="18"/>
        <end position="612"/>
    </location>
</feature>
<keyword evidence="11 15" id="KW-0106">Calcium</keyword>
<comment type="function">
    <text evidence="2">Secreted tripeptidyl-peptidase which degrades proteins at acidic pHs and is involved in virulence.</text>
</comment>
<dbReference type="Pfam" id="PF09286">
    <property type="entry name" value="Pro-kuma_activ"/>
    <property type="match status" value="1"/>
</dbReference>
<dbReference type="PANTHER" id="PTHR14218:SF39">
    <property type="entry name" value="PEPTIDASE S53 DOMAIN-CONTAINING PROTEIN"/>
    <property type="match status" value="1"/>
</dbReference>
<dbReference type="CDD" id="cd11377">
    <property type="entry name" value="Pro-peptidase_S53"/>
    <property type="match status" value="1"/>
</dbReference>
<dbReference type="Pfam" id="PF00082">
    <property type="entry name" value="Peptidase_S8"/>
    <property type="match status" value="1"/>
</dbReference>
<evidence type="ECO:0000256" key="3">
    <source>
        <dbReference type="ARBA" id="ARBA00004239"/>
    </source>
</evidence>
<comment type="subcellular location">
    <subcellularLocation>
        <location evidence="3">Secreted</location>
        <location evidence="3">Extracellular space</location>
    </subcellularLocation>
</comment>
<evidence type="ECO:0000313" key="18">
    <source>
        <dbReference type="EMBL" id="KIW13863.1"/>
    </source>
</evidence>
<dbReference type="EC" id="3.4.14.10" evidence="4"/>
<feature type="active site" description="Charge relay system" evidence="15">
    <location>
        <position position="295"/>
    </location>
</feature>
<evidence type="ECO:0000256" key="15">
    <source>
        <dbReference type="PROSITE-ProRule" id="PRU01032"/>
    </source>
</evidence>
<keyword evidence="10 15" id="KW-0720">Serine protease</keyword>
<dbReference type="GO" id="GO:0006508">
    <property type="term" value="P:proteolysis"/>
    <property type="evidence" value="ECO:0007669"/>
    <property type="project" value="UniProtKB-KW"/>
</dbReference>
<evidence type="ECO:0000256" key="11">
    <source>
        <dbReference type="ARBA" id="ARBA00022837"/>
    </source>
</evidence>
<evidence type="ECO:0000256" key="13">
    <source>
        <dbReference type="ARBA" id="ARBA00023145"/>
    </source>
</evidence>
<dbReference type="VEuPathDB" id="FungiDB:PV08_06643"/>
<comment type="catalytic activity">
    <reaction evidence="1">
        <text>Release of an N-terminal tripeptide from a polypeptide.</text>
        <dbReference type="EC" id="3.4.14.10"/>
    </reaction>
</comment>
<dbReference type="InterPro" id="IPR000209">
    <property type="entry name" value="Peptidase_S8/S53_dom"/>
</dbReference>
<evidence type="ECO:0000256" key="5">
    <source>
        <dbReference type="ARBA" id="ARBA00022525"/>
    </source>
</evidence>
<evidence type="ECO:0000256" key="9">
    <source>
        <dbReference type="ARBA" id="ARBA00022801"/>
    </source>
</evidence>
<feature type="binding site" evidence="15">
    <location>
        <position position="557"/>
    </location>
    <ligand>
        <name>Ca(2+)</name>
        <dbReference type="ChEBI" id="CHEBI:29108"/>
    </ligand>
</feature>
<feature type="active site" description="Charge relay system" evidence="15">
    <location>
        <position position="299"/>
    </location>
</feature>
<dbReference type="SMART" id="SM00944">
    <property type="entry name" value="Pro-kuma_activ"/>
    <property type="match status" value="1"/>
</dbReference>
<evidence type="ECO:0000256" key="2">
    <source>
        <dbReference type="ARBA" id="ARBA00002451"/>
    </source>
</evidence>
<feature type="signal peptide" evidence="16">
    <location>
        <begin position="1"/>
        <end position="17"/>
    </location>
</feature>
<evidence type="ECO:0000259" key="17">
    <source>
        <dbReference type="PROSITE" id="PS51695"/>
    </source>
</evidence>
<evidence type="ECO:0000256" key="1">
    <source>
        <dbReference type="ARBA" id="ARBA00001910"/>
    </source>
</evidence>
<dbReference type="InterPro" id="IPR036852">
    <property type="entry name" value="Peptidase_S8/S53_dom_sf"/>
</dbReference>
<name>A0A0D2B4J9_9EURO</name>
<comment type="cofactor">
    <cofactor evidence="15">
        <name>Ca(2+)</name>
        <dbReference type="ChEBI" id="CHEBI:29108"/>
    </cofactor>
    <text evidence="15">Binds 1 Ca(2+) ion per subunit.</text>
</comment>
<organism evidence="18 19">
    <name type="scientific">Exophiala spinifera</name>
    <dbReference type="NCBI Taxonomy" id="91928"/>
    <lineage>
        <taxon>Eukaryota</taxon>
        <taxon>Fungi</taxon>
        <taxon>Dikarya</taxon>
        <taxon>Ascomycota</taxon>
        <taxon>Pezizomycotina</taxon>
        <taxon>Eurotiomycetes</taxon>
        <taxon>Chaetothyriomycetidae</taxon>
        <taxon>Chaetothyriales</taxon>
        <taxon>Herpotrichiellaceae</taxon>
        <taxon>Exophiala</taxon>
    </lineage>
</organism>
<dbReference type="AlphaFoldDB" id="A0A0D2B4J9"/>
<dbReference type="OrthoDB" id="409122at2759"/>
<dbReference type="InterPro" id="IPR015366">
    <property type="entry name" value="S53_propep"/>
</dbReference>
<dbReference type="Proteomes" id="UP000053328">
    <property type="component" value="Unassembled WGS sequence"/>
</dbReference>
<dbReference type="GO" id="GO:0005576">
    <property type="term" value="C:extracellular region"/>
    <property type="evidence" value="ECO:0007669"/>
    <property type="project" value="UniProtKB-SubCell"/>
</dbReference>
<reference evidence="18 19" key="1">
    <citation type="submission" date="2015-01" db="EMBL/GenBank/DDBJ databases">
        <title>The Genome Sequence of Exophiala spinifera CBS89968.</title>
        <authorList>
            <consortium name="The Broad Institute Genomics Platform"/>
            <person name="Cuomo C."/>
            <person name="de Hoog S."/>
            <person name="Gorbushina A."/>
            <person name="Stielow B."/>
            <person name="Teixiera M."/>
            <person name="Abouelleil A."/>
            <person name="Chapman S.B."/>
            <person name="Priest M."/>
            <person name="Young S.K."/>
            <person name="Wortman J."/>
            <person name="Nusbaum C."/>
            <person name="Birren B."/>
        </authorList>
    </citation>
    <scope>NUCLEOTIDE SEQUENCE [LARGE SCALE GENOMIC DNA]</scope>
    <source>
        <strain evidence="18 19">CBS 89968</strain>
    </source>
</reference>
<evidence type="ECO:0000256" key="7">
    <source>
        <dbReference type="ARBA" id="ARBA00022723"/>
    </source>
</evidence>
<evidence type="ECO:0000256" key="6">
    <source>
        <dbReference type="ARBA" id="ARBA00022670"/>
    </source>
</evidence>
<dbReference type="FunFam" id="3.40.50.200:FF:000015">
    <property type="entry name" value="Tripeptidyl peptidase A"/>
    <property type="match status" value="1"/>
</dbReference>
<keyword evidence="7 15" id="KW-0479">Metal-binding</keyword>